<evidence type="ECO:0000313" key="2">
    <source>
        <dbReference type="EMBL" id="MDL0089144.1"/>
    </source>
</evidence>
<dbReference type="SMART" id="SM01234">
    <property type="entry name" value="Haemolytic"/>
    <property type="match status" value="1"/>
</dbReference>
<name>A0ABT7HQG6_9BACT</name>
<dbReference type="NCBIfam" id="TIGR00278">
    <property type="entry name" value="membrane protein insertion efficiency factor YidD"/>
    <property type="match status" value="1"/>
</dbReference>
<dbReference type="PANTHER" id="PTHR33383:SF1">
    <property type="entry name" value="MEMBRANE PROTEIN INSERTION EFFICIENCY FACTOR-RELATED"/>
    <property type="match status" value="1"/>
</dbReference>
<sequence>MRSFALLLIKIYQKLISKFTPRSCRYYPTCSEYAVWLFKNTDFCSAFLATFARILRCNQLFKGGIDYPIVRKNFSTIFAFKKIKISPISFWFVRQNGNKFYVIKKI</sequence>
<reference evidence="2" key="2">
    <citation type="journal article" date="2023" name="Microorganisms">
        <title>Isolation and Genomic Characteristics of Cat-Borne Campylobacter felis sp. nov. and Sheep-Borne Campylobacter ovis sp. nov.</title>
        <authorList>
            <person name="Wang H."/>
            <person name="Li Y."/>
            <person name="Gu Y."/>
            <person name="Zhou G."/>
            <person name="Chen X."/>
            <person name="Zhang X."/>
            <person name="Shao Z."/>
            <person name="Zhang J."/>
            <person name="Zhang M."/>
        </authorList>
    </citation>
    <scope>NUCLEOTIDE SEQUENCE</scope>
    <source>
        <strain evidence="2">PS10</strain>
    </source>
</reference>
<comment type="caution">
    <text evidence="2">The sequence shown here is derived from an EMBL/GenBank/DDBJ whole genome shotgun (WGS) entry which is preliminary data.</text>
</comment>
<evidence type="ECO:0000256" key="1">
    <source>
        <dbReference type="HAMAP-Rule" id="MF_00386"/>
    </source>
</evidence>
<accession>A0ABT7HQG6</accession>
<proteinExistence type="inferred from homology"/>
<comment type="similarity">
    <text evidence="1">Belongs to the UPF0161 family.</text>
</comment>
<keyword evidence="1" id="KW-1003">Cell membrane</keyword>
<evidence type="ECO:0000313" key="3">
    <source>
        <dbReference type="Proteomes" id="UP001173801"/>
    </source>
</evidence>
<dbReference type="HAMAP" id="MF_00386">
    <property type="entry name" value="UPF0161_YidD"/>
    <property type="match status" value="1"/>
</dbReference>
<gene>
    <name evidence="2" type="primary">yidD</name>
    <name evidence="2" type="ORF">NYG85_07180</name>
</gene>
<dbReference type="InterPro" id="IPR002696">
    <property type="entry name" value="Membr_insert_effic_factor_YidD"/>
</dbReference>
<dbReference type="EMBL" id="JANURM010000008">
    <property type="protein sequence ID" value="MDL0089144.1"/>
    <property type="molecule type" value="Genomic_DNA"/>
</dbReference>
<dbReference type="Proteomes" id="UP001173801">
    <property type="component" value="Unassembled WGS sequence"/>
</dbReference>
<dbReference type="Pfam" id="PF01809">
    <property type="entry name" value="YidD"/>
    <property type="match status" value="1"/>
</dbReference>
<dbReference type="RefSeq" id="WP_284937801.1">
    <property type="nucleotide sequence ID" value="NZ_JANURM010000008.1"/>
</dbReference>
<protein>
    <recommendedName>
        <fullName evidence="1">Putative membrane protein insertion efficiency factor</fullName>
    </recommendedName>
</protein>
<organism evidence="2 3">
    <name type="scientific">Campylobacter gastrosuis</name>
    <dbReference type="NCBI Taxonomy" id="2974576"/>
    <lineage>
        <taxon>Bacteria</taxon>
        <taxon>Pseudomonadati</taxon>
        <taxon>Campylobacterota</taxon>
        <taxon>Epsilonproteobacteria</taxon>
        <taxon>Campylobacterales</taxon>
        <taxon>Campylobacteraceae</taxon>
        <taxon>Campylobacter</taxon>
    </lineage>
</organism>
<dbReference type="PANTHER" id="PTHR33383">
    <property type="entry name" value="MEMBRANE PROTEIN INSERTION EFFICIENCY FACTOR-RELATED"/>
    <property type="match status" value="1"/>
</dbReference>
<reference evidence="2" key="1">
    <citation type="submission" date="2022-08" db="EMBL/GenBank/DDBJ databases">
        <authorList>
            <person name="Wang H."/>
        </authorList>
    </citation>
    <scope>NUCLEOTIDE SEQUENCE</scope>
    <source>
        <strain evidence="2">PS10</strain>
    </source>
</reference>
<keyword evidence="1" id="KW-0472">Membrane</keyword>
<comment type="subcellular location">
    <subcellularLocation>
        <location evidence="1">Cell membrane</location>
        <topology evidence="1">Peripheral membrane protein</topology>
        <orientation evidence="1">Cytoplasmic side</orientation>
    </subcellularLocation>
</comment>
<keyword evidence="3" id="KW-1185">Reference proteome</keyword>
<comment type="function">
    <text evidence="1">Could be involved in insertion of integral membrane proteins into the membrane.</text>
</comment>